<dbReference type="InterPro" id="IPR001867">
    <property type="entry name" value="OmpR/PhoB-type_DNA-bd"/>
</dbReference>
<protein>
    <submittedName>
        <fullName evidence="10">DNA-binding response regulator</fullName>
    </submittedName>
</protein>
<evidence type="ECO:0000313" key="10">
    <source>
        <dbReference type="EMBL" id="RDJ00562.1"/>
    </source>
</evidence>
<keyword evidence="3" id="KW-0805">Transcription regulation</keyword>
<feature type="domain" description="Response regulatory" evidence="8">
    <location>
        <begin position="3"/>
        <end position="117"/>
    </location>
</feature>
<dbReference type="SUPFAM" id="SSF52172">
    <property type="entry name" value="CheY-like"/>
    <property type="match status" value="1"/>
</dbReference>
<dbReference type="GO" id="GO:0006355">
    <property type="term" value="P:regulation of DNA-templated transcription"/>
    <property type="evidence" value="ECO:0007669"/>
    <property type="project" value="InterPro"/>
</dbReference>
<dbReference type="PANTHER" id="PTHR48111:SF76">
    <property type="entry name" value="TWO-COMPONENT RESPONSE REGULATOR"/>
    <property type="match status" value="1"/>
</dbReference>
<proteinExistence type="predicted"/>
<dbReference type="InterPro" id="IPR036388">
    <property type="entry name" value="WH-like_DNA-bd_sf"/>
</dbReference>
<evidence type="ECO:0000256" key="1">
    <source>
        <dbReference type="ARBA" id="ARBA00022553"/>
    </source>
</evidence>
<dbReference type="Gene3D" id="3.40.50.2300">
    <property type="match status" value="1"/>
</dbReference>
<evidence type="ECO:0000256" key="4">
    <source>
        <dbReference type="ARBA" id="ARBA00023125"/>
    </source>
</evidence>
<evidence type="ECO:0000256" key="7">
    <source>
        <dbReference type="PROSITE-ProRule" id="PRU01091"/>
    </source>
</evidence>
<dbReference type="FunFam" id="1.10.10.10:FF:000005">
    <property type="entry name" value="Two-component system response regulator"/>
    <property type="match status" value="1"/>
</dbReference>
<keyword evidence="2" id="KW-0902">Two-component regulatory system</keyword>
<evidence type="ECO:0000256" key="3">
    <source>
        <dbReference type="ARBA" id="ARBA00023015"/>
    </source>
</evidence>
<comment type="caution">
    <text evidence="10">The sequence shown here is derived from an EMBL/GenBank/DDBJ whole genome shotgun (WGS) entry which is preliminary data.</text>
</comment>
<dbReference type="RefSeq" id="WP_114824286.1">
    <property type="nucleotide sequence ID" value="NZ_QQSY01000001.1"/>
</dbReference>
<dbReference type="Pfam" id="PF00072">
    <property type="entry name" value="Response_reg"/>
    <property type="match status" value="1"/>
</dbReference>
<organism evidence="10 11">
    <name type="scientific">Dyella solisilvae</name>
    <dbReference type="NCBI Taxonomy" id="1920168"/>
    <lineage>
        <taxon>Bacteria</taxon>
        <taxon>Pseudomonadati</taxon>
        <taxon>Pseudomonadota</taxon>
        <taxon>Gammaproteobacteria</taxon>
        <taxon>Lysobacterales</taxon>
        <taxon>Rhodanobacteraceae</taxon>
        <taxon>Dyella</taxon>
    </lineage>
</organism>
<name>A0A370KDC3_9GAMM</name>
<dbReference type="PROSITE" id="PS51755">
    <property type="entry name" value="OMPR_PHOB"/>
    <property type="match status" value="1"/>
</dbReference>
<evidence type="ECO:0000313" key="11">
    <source>
        <dbReference type="Proteomes" id="UP000254711"/>
    </source>
</evidence>
<feature type="DNA-binding region" description="OmpR/PhoB-type" evidence="7">
    <location>
        <begin position="125"/>
        <end position="223"/>
    </location>
</feature>
<feature type="modified residue" description="4-aspartylphosphate" evidence="6">
    <location>
        <position position="52"/>
    </location>
</feature>
<dbReference type="Proteomes" id="UP000254711">
    <property type="component" value="Unassembled WGS sequence"/>
</dbReference>
<evidence type="ECO:0000256" key="5">
    <source>
        <dbReference type="ARBA" id="ARBA00023163"/>
    </source>
</evidence>
<dbReference type="Pfam" id="PF00486">
    <property type="entry name" value="Trans_reg_C"/>
    <property type="match status" value="1"/>
</dbReference>
<dbReference type="GO" id="GO:0032993">
    <property type="term" value="C:protein-DNA complex"/>
    <property type="evidence" value="ECO:0007669"/>
    <property type="project" value="TreeGrafter"/>
</dbReference>
<feature type="domain" description="OmpR/PhoB-type" evidence="9">
    <location>
        <begin position="125"/>
        <end position="223"/>
    </location>
</feature>
<dbReference type="AlphaFoldDB" id="A0A370KDC3"/>
<gene>
    <name evidence="10" type="ORF">DVT68_07180</name>
</gene>
<dbReference type="Gene3D" id="6.10.250.690">
    <property type="match status" value="1"/>
</dbReference>
<dbReference type="InterPro" id="IPR001789">
    <property type="entry name" value="Sig_transdc_resp-reg_receiver"/>
</dbReference>
<keyword evidence="11" id="KW-1185">Reference proteome</keyword>
<keyword evidence="1 6" id="KW-0597">Phosphoprotein</keyword>
<evidence type="ECO:0000259" key="8">
    <source>
        <dbReference type="PROSITE" id="PS50110"/>
    </source>
</evidence>
<dbReference type="SMART" id="SM00862">
    <property type="entry name" value="Trans_reg_C"/>
    <property type="match status" value="1"/>
</dbReference>
<evidence type="ECO:0000256" key="2">
    <source>
        <dbReference type="ARBA" id="ARBA00023012"/>
    </source>
</evidence>
<keyword evidence="5" id="KW-0804">Transcription</keyword>
<dbReference type="PROSITE" id="PS50110">
    <property type="entry name" value="RESPONSE_REGULATORY"/>
    <property type="match status" value="1"/>
</dbReference>
<dbReference type="InterPro" id="IPR039420">
    <property type="entry name" value="WalR-like"/>
</dbReference>
<dbReference type="PANTHER" id="PTHR48111">
    <property type="entry name" value="REGULATOR OF RPOS"/>
    <property type="match status" value="1"/>
</dbReference>
<dbReference type="SMART" id="SM00448">
    <property type="entry name" value="REC"/>
    <property type="match status" value="1"/>
</dbReference>
<keyword evidence="4 7" id="KW-0238">DNA-binding</keyword>
<dbReference type="InterPro" id="IPR011006">
    <property type="entry name" value="CheY-like_superfamily"/>
</dbReference>
<dbReference type="GO" id="GO:0000156">
    <property type="term" value="F:phosphorelay response regulator activity"/>
    <property type="evidence" value="ECO:0007669"/>
    <property type="project" value="TreeGrafter"/>
</dbReference>
<dbReference type="GO" id="GO:0005829">
    <property type="term" value="C:cytosol"/>
    <property type="evidence" value="ECO:0007669"/>
    <property type="project" value="TreeGrafter"/>
</dbReference>
<dbReference type="CDD" id="cd00383">
    <property type="entry name" value="trans_reg_C"/>
    <property type="match status" value="1"/>
</dbReference>
<dbReference type="GO" id="GO:0000976">
    <property type="term" value="F:transcription cis-regulatory region binding"/>
    <property type="evidence" value="ECO:0007669"/>
    <property type="project" value="TreeGrafter"/>
</dbReference>
<reference evidence="10 11" key="1">
    <citation type="submission" date="2018-07" db="EMBL/GenBank/DDBJ databases">
        <title>Dyella solisilvae sp. nov., isolated from the pine and broad-leaved mixed forest soil.</title>
        <authorList>
            <person name="Gao Z."/>
            <person name="Qiu L."/>
        </authorList>
    </citation>
    <scope>NUCLEOTIDE SEQUENCE [LARGE SCALE GENOMIC DNA]</scope>
    <source>
        <strain evidence="10 11">DHG54</strain>
    </source>
</reference>
<dbReference type="Gene3D" id="1.10.10.10">
    <property type="entry name" value="Winged helix-like DNA-binding domain superfamily/Winged helix DNA-binding domain"/>
    <property type="match status" value="1"/>
</dbReference>
<evidence type="ECO:0000256" key="6">
    <source>
        <dbReference type="PROSITE-ProRule" id="PRU00169"/>
    </source>
</evidence>
<evidence type="ECO:0000259" key="9">
    <source>
        <dbReference type="PROSITE" id="PS51755"/>
    </source>
</evidence>
<accession>A0A370KDC3</accession>
<dbReference type="OrthoDB" id="9802426at2"/>
<dbReference type="EMBL" id="QQSY01000001">
    <property type="protein sequence ID" value="RDJ00562.1"/>
    <property type="molecule type" value="Genomic_DNA"/>
</dbReference>
<sequence length="231" mass="25757">MPRVLVIEDDETTAREIVAELSVHGMTADWVGDGREGLERARQGDYELVTLDRMLPGMDGIDVVAELRRSQVDTPVLMISALSDVDERVRGLRAGGDDYLTKPFAPDEMAARAEVLLRRRQPQAAQRLRVGDLELDLVSHVAYRNGQPLTLQPTEYRLLEFLMRNSGQVVTRTMIFETVWGFHFDPGTNVIDVHIGRLRRKIDGAGQPALIHTVRGTGYMMAASHEAAVTP</sequence>